<sequence length="111" mass="12838">MNCCHVKNQCLVIRLPKEIDHCQAEQIRQECERSFMNFIIRDIIFDFSDTSFMDSSGIGLILGRVRQIHPINGKVYLFGGNEIVRKMLEMSGIQNVVTVLDTIEEVKEVYE</sequence>
<dbReference type="InterPro" id="IPR003658">
    <property type="entry name" value="Anti-sigma_ant"/>
</dbReference>
<dbReference type="RefSeq" id="WP_157908594.1">
    <property type="nucleotide sequence ID" value="NZ_LT907978.1"/>
</dbReference>
<dbReference type="Pfam" id="PF01740">
    <property type="entry name" value="STAS"/>
    <property type="match status" value="1"/>
</dbReference>
<organism evidence="4 5">
    <name type="scientific">Anaerobutyricum hallii</name>
    <dbReference type="NCBI Taxonomy" id="39488"/>
    <lineage>
        <taxon>Bacteria</taxon>
        <taxon>Bacillati</taxon>
        <taxon>Bacillota</taxon>
        <taxon>Clostridia</taxon>
        <taxon>Lachnospirales</taxon>
        <taxon>Lachnospiraceae</taxon>
        <taxon>Anaerobutyricum</taxon>
    </lineage>
</organism>
<evidence type="ECO:0000256" key="1">
    <source>
        <dbReference type="ARBA" id="ARBA00009013"/>
    </source>
</evidence>
<dbReference type="InterPro" id="IPR002645">
    <property type="entry name" value="STAS_dom"/>
</dbReference>
<dbReference type="PANTHER" id="PTHR33495">
    <property type="entry name" value="ANTI-SIGMA FACTOR ANTAGONIST TM_1081-RELATED-RELATED"/>
    <property type="match status" value="1"/>
</dbReference>
<comment type="similarity">
    <text evidence="1 2">Belongs to the anti-sigma-factor antagonist family.</text>
</comment>
<dbReference type="GO" id="GO:0043856">
    <property type="term" value="F:anti-sigma factor antagonist activity"/>
    <property type="evidence" value="ECO:0007669"/>
    <property type="project" value="InterPro"/>
</dbReference>
<dbReference type="STRING" id="39488.ERS852450_00919"/>
<feature type="domain" description="STAS" evidence="3">
    <location>
        <begin position="11"/>
        <end position="111"/>
    </location>
</feature>
<gene>
    <name evidence="4" type="ORF">EHLA_2478</name>
</gene>
<evidence type="ECO:0000256" key="2">
    <source>
        <dbReference type="RuleBase" id="RU003749"/>
    </source>
</evidence>
<evidence type="ECO:0000259" key="3">
    <source>
        <dbReference type="PROSITE" id="PS50801"/>
    </source>
</evidence>
<evidence type="ECO:0000313" key="5">
    <source>
        <dbReference type="Proteomes" id="UP000217549"/>
    </source>
</evidence>
<dbReference type="KEGG" id="ehl:EHLA_2478"/>
<name>A0A285PUZ7_9FIRM</name>
<keyword evidence="5" id="KW-1185">Reference proteome</keyword>
<dbReference type="SUPFAM" id="SSF52091">
    <property type="entry name" value="SpoIIaa-like"/>
    <property type="match status" value="1"/>
</dbReference>
<dbReference type="EMBL" id="LT907978">
    <property type="protein sequence ID" value="SOB73032.1"/>
    <property type="molecule type" value="Genomic_DNA"/>
</dbReference>
<dbReference type="PROSITE" id="PS50801">
    <property type="entry name" value="STAS"/>
    <property type="match status" value="1"/>
</dbReference>
<accession>A0A285PUZ7</accession>
<dbReference type="PANTHER" id="PTHR33495:SF2">
    <property type="entry name" value="ANTI-SIGMA FACTOR ANTAGONIST TM_1081-RELATED"/>
    <property type="match status" value="1"/>
</dbReference>
<dbReference type="NCBIfam" id="TIGR00377">
    <property type="entry name" value="ant_ant_sig"/>
    <property type="match status" value="1"/>
</dbReference>
<dbReference type="Gene3D" id="3.30.750.24">
    <property type="entry name" value="STAS domain"/>
    <property type="match status" value="1"/>
</dbReference>
<dbReference type="InterPro" id="IPR036513">
    <property type="entry name" value="STAS_dom_sf"/>
</dbReference>
<protein>
    <recommendedName>
        <fullName evidence="2">Anti-sigma factor antagonist</fullName>
    </recommendedName>
</protein>
<dbReference type="Proteomes" id="UP000217549">
    <property type="component" value="Chromosome I"/>
</dbReference>
<dbReference type="AlphaFoldDB" id="A0A285PUZ7"/>
<evidence type="ECO:0000313" key="4">
    <source>
        <dbReference type="EMBL" id="SOB73032.1"/>
    </source>
</evidence>
<proteinExistence type="inferred from homology"/>
<dbReference type="CDD" id="cd07043">
    <property type="entry name" value="STAS_anti-anti-sigma_factors"/>
    <property type="match status" value="1"/>
</dbReference>
<reference evidence="5" key="1">
    <citation type="submission" date="2017-09" db="EMBL/GenBank/DDBJ databases">
        <authorList>
            <person name="Shetty A S."/>
        </authorList>
    </citation>
    <scope>NUCLEOTIDE SEQUENCE [LARGE SCALE GENOMIC DNA]</scope>
</reference>